<dbReference type="PROSITE" id="PS51257">
    <property type="entry name" value="PROKAR_LIPOPROTEIN"/>
    <property type="match status" value="1"/>
</dbReference>
<dbReference type="GO" id="GO:0015833">
    <property type="term" value="P:peptide transport"/>
    <property type="evidence" value="ECO:0007669"/>
    <property type="project" value="TreeGrafter"/>
</dbReference>
<dbReference type="EMBL" id="CACRSM010000002">
    <property type="protein sequence ID" value="VYS98137.1"/>
    <property type="molecule type" value="Genomic_DNA"/>
</dbReference>
<dbReference type="CDD" id="cd00995">
    <property type="entry name" value="PBP2_NikA_DppA_OppA_like"/>
    <property type="match status" value="1"/>
</dbReference>
<name>A0A6N2SX36_9ACTO</name>
<dbReference type="InterPro" id="IPR023765">
    <property type="entry name" value="SBP_5_CS"/>
</dbReference>
<organism evidence="7">
    <name type="scientific">Schaalia odontolytica</name>
    <dbReference type="NCBI Taxonomy" id="1660"/>
    <lineage>
        <taxon>Bacteria</taxon>
        <taxon>Bacillati</taxon>
        <taxon>Actinomycetota</taxon>
        <taxon>Actinomycetes</taxon>
        <taxon>Actinomycetales</taxon>
        <taxon>Actinomycetaceae</taxon>
        <taxon>Schaalia</taxon>
    </lineage>
</organism>
<feature type="signal peptide" evidence="5">
    <location>
        <begin position="1"/>
        <end position="25"/>
    </location>
</feature>
<dbReference type="Gene3D" id="3.40.190.10">
    <property type="entry name" value="Periplasmic binding protein-like II"/>
    <property type="match status" value="1"/>
</dbReference>
<evidence type="ECO:0000256" key="4">
    <source>
        <dbReference type="ARBA" id="ARBA00022729"/>
    </source>
</evidence>
<sequence>MPASRITTKAAALATAAVLMCASLAACAPKNAGSAQSGAKSDTVTVGLPGSLSTLDTAHETGIINYYVAQVTSEGLLAVDKEGKLVPAIATDYRTDDAKTWVFQIRKDAKFQDGNPVTIQDVLFSIDIAKDPDKSPSSAVYWAKGVEATQTGDWEITITLPSPAENFGWTVTANGGLWITEKSFYEAAQSYGSSKDLIMGTGPYKATSFQPDSKAVFEKSGTWWGGDTPAQKIEFDFFSDENARLLAQRSGQIDIATQLPTDQVSQFESIDGVKVLTESDRSYVGLTFDQGVAPFDDIHVRKAVAHAVDRKAIVDSILKGRGEVATAIEPNDQLGSEIGVDKARELQAHLPIDSFSLDQARAELAQSKVPNGFDTELTYPASIPEMGSAALAIADNLKQIGINVTVTSKPIEEWISKVGTGEYGLYYMSYTSTTGDPGEVAGWLLGPDNPARYENEQVQGLIASSTAETDPTKRVEQIVAAEKIAQENTIYSPIWWGKTSTAFSKTVTPNNYTSYFFMTPWAASLNVTK</sequence>
<comment type="subcellular location">
    <subcellularLocation>
        <location evidence="1">Cell membrane</location>
        <topology evidence="1">Lipid-anchor</topology>
    </subcellularLocation>
</comment>
<evidence type="ECO:0000259" key="6">
    <source>
        <dbReference type="Pfam" id="PF00496"/>
    </source>
</evidence>
<dbReference type="GO" id="GO:0043190">
    <property type="term" value="C:ATP-binding cassette (ABC) transporter complex"/>
    <property type="evidence" value="ECO:0007669"/>
    <property type="project" value="InterPro"/>
</dbReference>
<keyword evidence="3" id="KW-0813">Transport</keyword>
<dbReference type="PANTHER" id="PTHR30290">
    <property type="entry name" value="PERIPLASMIC BINDING COMPONENT OF ABC TRANSPORTER"/>
    <property type="match status" value="1"/>
</dbReference>
<dbReference type="Pfam" id="PF00496">
    <property type="entry name" value="SBP_bac_5"/>
    <property type="match status" value="1"/>
</dbReference>
<keyword evidence="4 5" id="KW-0732">Signal</keyword>
<dbReference type="InterPro" id="IPR039424">
    <property type="entry name" value="SBP_5"/>
</dbReference>
<evidence type="ECO:0000256" key="5">
    <source>
        <dbReference type="SAM" id="SignalP"/>
    </source>
</evidence>
<evidence type="ECO:0000256" key="1">
    <source>
        <dbReference type="ARBA" id="ARBA00004193"/>
    </source>
</evidence>
<dbReference type="AlphaFoldDB" id="A0A6N2SX36"/>
<dbReference type="Gene3D" id="3.10.105.10">
    <property type="entry name" value="Dipeptide-binding Protein, Domain 3"/>
    <property type="match status" value="1"/>
</dbReference>
<proteinExistence type="inferred from homology"/>
<evidence type="ECO:0000256" key="2">
    <source>
        <dbReference type="ARBA" id="ARBA00005695"/>
    </source>
</evidence>
<dbReference type="InterPro" id="IPR000914">
    <property type="entry name" value="SBP_5_dom"/>
</dbReference>
<dbReference type="GO" id="GO:1904680">
    <property type="term" value="F:peptide transmembrane transporter activity"/>
    <property type="evidence" value="ECO:0007669"/>
    <property type="project" value="TreeGrafter"/>
</dbReference>
<dbReference type="SUPFAM" id="SSF53850">
    <property type="entry name" value="Periplasmic binding protein-like II"/>
    <property type="match status" value="1"/>
</dbReference>
<dbReference type="PROSITE" id="PS01040">
    <property type="entry name" value="SBP_BACTERIAL_5"/>
    <property type="match status" value="1"/>
</dbReference>
<evidence type="ECO:0000256" key="3">
    <source>
        <dbReference type="ARBA" id="ARBA00022448"/>
    </source>
</evidence>
<gene>
    <name evidence="7" type="primary">oppA_2</name>
    <name evidence="7" type="ORF">AOLFYP35_01082</name>
</gene>
<reference evidence="7" key="1">
    <citation type="submission" date="2019-11" db="EMBL/GenBank/DDBJ databases">
        <authorList>
            <person name="Feng L."/>
        </authorList>
    </citation>
    <scope>NUCLEOTIDE SEQUENCE</scope>
    <source>
        <strain evidence="7">AodontolyticusLFYP35</strain>
    </source>
</reference>
<dbReference type="InterPro" id="IPR030678">
    <property type="entry name" value="Peptide/Ni-bd"/>
</dbReference>
<accession>A0A6N2SX36</accession>
<dbReference type="GO" id="GO:0042597">
    <property type="term" value="C:periplasmic space"/>
    <property type="evidence" value="ECO:0007669"/>
    <property type="project" value="UniProtKB-ARBA"/>
</dbReference>
<evidence type="ECO:0000313" key="7">
    <source>
        <dbReference type="EMBL" id="VYS98137.1"/>
    </source>
</evidence>
<protein>
    <submittedName>
        <fullName evidence="7">Oligopeptide-binding protein OppA</fullName>
    </submittedName>
</protein>
<feature type="domain" description="Solute-binding protein family 5" evidence="6">
    <location>
        <begin position="84"/>
        <end position="449"/>
    </location>
</feature>
<feature type="chain" id="PRO_5038479905" evidence="5">
    <location>
        <begin position="26"/>
        <end position="529"/>
    </location>
</feature>
<comment type="similarity">
    <text evidence="2">Belongs to the bacterial solute-binding protein 5 family.</text>
</comment>
<dbReference type="PIRSF" id="PIRSF002741">
    <property type="entry name" value="MppA"/>
    <property type="match status" value="1"/>
</dbReference>
<dbReference type="PANTHER" id="PTHR30290:SF9">
    <property type="entry name" value="OLIGOPEPTIDE-BINDING PROTEIN APPA"/>
    <property type="match status" value="1"/>
</dbReference>